<proteinExistence type="inferred from homology"/>
<evidence type="ECO:0000256" key="3">
    <source>
        <dbReference type="ARBA" id="ARBA00023015"/>
    </source>
</evidence>
<name>A0AAV2RE79_MEGNR</name>
<evidence type="ECO:0000256" key="1">
    <source>
        <dbReference type="ARBA" id="ARBA00004123"/>
    </source>
</evidence>
<organism evidence="7 8">
    <name type="scientific">Meganyctiphanes norvegica</name>
    <name type="common">Northern krill</name>
    <name type="synonym">Thysanopoda norvegica</name>
    <dbReference type="NCBI Taxonomy" id="48144"/>
    <lineage>
        <taxon>Eukaryota</taxon>
        <taxon>Metazoa</taxon>
        <taxon>Ecdysozoa</taxon>
        <taxon>Arthropoda</taxon>
        <taxon>Crustacea</taxon>
        <taxon>Multicrustacea</taxon>
        <taxon>Malacostraca</taxon>
        <taxon>Eumalacostraca</taxon>
        <taxon>Eucarida</taxon>
        <taxon>Euphausiacea</taxon>
        <taxon>Euphausiidae</taxon>
        <taxon>Meganyctiphanes</taxon>
    </lineage>
</organism>
<comment type="similarity">
    <text evidence="2 6">Belongs to the Mediator complex subunit 10 family.</text>
</comment>
<evidence type="ECO:0000256" key="6">
    <source>
        <dbReference type="RuleBase" id="RU364146"/>
    </source>
</evidence>
<feature type="non-terminal residue" evidence="7">
    <location>
        <position position="135"/>
    </location>
</feature>
<keyword evidence="8" id="KW-1185">Reference proteome</keyword>
<comment type="caution">
    <text evidence="7">The sequence shown here is derived from an EMBL/GenBank/DDBJ whole genome shotgun (WGS) entry which is preliminary data.</text>
</comment>
<evidence type="ECO:0000313" key="7">
    <source>
        <dbReference type="EMBL" id="CAL4122671.1"/>
    </source>
</evidence>
<dbReference type="GO" id="GO:0016592">
    <property type="term" value="C:mediator complex"/>
    <property type="evidence" value="ECO:0007669"/>
    <property type="project" value="InterPro"/>
</dbReference>
<keyword evidence="4 6" id="KW-0804">Transcription</keyword>
<evidence type="ECO:0000256" key="4">
    <source>
        <dbReference type="ARBA" id="ARBA00023163"/>
    </source>
</evidence>
<gene>
    <name evidence="6" type="primary">MED10</name>
    <name evidence="7" type="ORF">MNOR_LOCUS23393</name>
</gene>
<evidence type="ECO:0000256" key="2">
    <source>
        <dbReference type="ARBA" id="ARBA00005389"/>
    </source>
</evidence>
<protein>
    <recommendedName>
        <fullName evidence="6">Mediator of RNA polymerase II transcription subunit 10</fullName>
    </recommendedName>
    <alternativeName>
        <fullName evidence="6">Mediator complex subunit 10</fullName>
    </alternativeName>
</protein>
<dbReference type="GO" id="GO:0003712">
    <property type="term" value="F:transcription coregulator activity"/>
    <property type="evidence" value="ECO:0007669"/>
    <property type="project" value="InterPro"/>
</dbReference>
<keyword evidence="5 6" id="KW-0539">Nucleus</keyword>
<accession>A0AAV2RE79</accession>
<dbReference type="GO" id="GO:0006357">
    <property type="term" value="P:regulation of transcription by RNA polymerase II"/>
    <property type="evidence" value="ECO:0007669"/>
    <property type="project" value="InterPro"/>
</dbReference>
<evidence type="ECO:0000313" key="8">
    <source>
        <dbReference type="Proteomes" id="UP001497623"/>
    </source>
</evidence>
<dbReference type="Pfam" id="PF09748">
    <property type="entry name" value="Med10"/>
    <property type="match status" value="1"/>
</dbReference>
<comment type="subcellular location">
    <subcellularLocation>
        <location evidence="1 6">Nucleus</location>
    </subcellularLocation>
</comment>
<dbReference type="EMBL" id="CAXKWB010020571">
    <property type="protein sequence ID" value="CAL4122671.1"/>
    <property type="molecule type" value="Genomic_DNA"/>
</dbReference>
<dbReference type="InterPro" id="IPR019145">
    <property type="entry name" value="Mediator_Med10"/>
</dbReference>
<dbReference type="AlphaFoldDB" id="A0AAV2RE79"/>
<comment type="function">
    <text evidence="6">Component of the Mediator complex, a coactivator involved in the regulated transcription of nearly all RNA polymerase II-dependent genes. Mediator functions as a bridge to convey information from gene-specific regulatory proteins to the basal RNA polymerase II transcription machinery. Mediator is recruited to promoters by direct interactions with regulatory proteins and serves as a scaffold for the assembly of a functional preinitiation complex with RNA polymerase II and the general transcription factors.</text>
</comment>
<dbReference type="Proteomes" id="UP001497623">
    <property type="component" value="Unassembled WGS sequence"/>
</dbReference>
<keyword evidence="3 6" id="KW-0805">Transcription regulation</keyword>
<reference evidence="7 8" key="1">
    <citation type="submission" date="2024-05" db="EMBL/GenBank/DDBJ databases">
        <authorList>
            <person name="Wallberg A."/>
        </authorList>
    </citation>
    <scope>NUCLEOTIDE SEQUENCE [LARGE SCALE GENOMIC DNA]</scope>
</reference>
<sequence>MSKTMPKDPQSPETNIDGRHYLSIIFSAFAKNGKSNINRSEQSMITSMQDIDKLRSAVQDVHVPLEVFEYIDGGRNPQLYTKDCMEKALAKNEQVNGCIDSYKRFKAMLLVELSHVFPNEMTRYRAVREVVVINY</sequence>
<keyword evidence="6" id="KW-0010">Activator</keyword>
<comment type="subunit">
    <text evidence="6">Component of the Mediator complex.</text>
</comment>
<evidence type="ECO:0000256" key="5">
    <source>
        <dbReference type="ARBA" id="ARBA00023242"/>
    </source>
</evidence>